<evidence type="ECO:0000256" key="4">
    <source>
        <dbReference type="ARBA" id="ARBA00022729"/>
    </source>
</evidence>
<evidence type="ECO:0000256" key="3">
    <source>
        <dbReference type="ARBA" id="ARBA00022525"/>
    </source>
</evidence>
<dbReference type="Gramene" id="TraesROB_scaffold_114568_01G000100.1">
    <property type="protein sequence ID" value="TraesROB_scaffold_114568_01G000100.1"/>
    <property type="gene ID" value="TraesROB_scaffold_114568_01G000100"/>
</dbReference>
<dbReference type="PANTHER" id="PTHR35293">
    <property type="entry name" value="EGG CELL-SECRETED PROTEIN 1.5"/>
    <property type="match status" value="1"/>
</dbReference>
<dbReference type="RefSeq" id="XP_044374424.1">
    <property type="nucleotide sequence ID" value="XM_044518489.1"/>
</dbReference>
<dbReference type="Gramene" id="TraesCS4D03G0217600.1">
    <property type="protein sequence ID" value="TraesCS4D03G0217600.1.CDS1"/>
    <property type="gene ID" value="TraesCS4D03G0217600"/>
</dbReference>
<reference evidence="11" key="2">
    <citation type="submission" date="2018-10" db="UniProtKB">
        <authorList>
            <consortium name="EnsemblPlants"/>
        </authorList>
    </citation>
    <scope>IDENTIFICATION</scope>
</reference>
<keyword evidence="5" id="KW-0278">Fertilization</keyword>
<accession>A0A3B6JEV2</accession>
<dbReference type="EnsemblPlants" id="TraesCS4D02G109400.1">
    <property type="protein sequence ID" value="TraesCS4D02G109400.1.cds1"/>
    <property type="gene ID" value="TraesCS4D02G109400"/>
</dbReference>
<dbReference type="Gramene" id="TraesCS4D02G109400.1">
    <property type="protein sequence ID" value="TraesCS4D02G109400.1.cds1"/>
    <property type="gene ID" value="TraesCS4D02G109400"/>
</dbReference>
<dbReference type="GO" id="GO:0031410">
    <property type="term" value="C:cytoplasmic vesicle"/>
    <property type="evidence" value="ECO:0007669"/>
    <property type="project" value="UniProtKB-SubCell"/>
</dbReference>
<keyword evidence="3" id="KW-0964">Secreted</keyword>
<dbReference type="GO" id="GO:0080155">
    <property type="term" value="P:regulation of double fertilization forming a zygote and endosperm"/>
    <property type="evidence" value="ECO:0007669"/>
    <property type="project" value="UniProtKB-ARBA"/>
</dbReference>
<dbReference type="Gramene" id="TraesCLE_scaffold_045783_01G000100.1">
    <property type="protein sequence ID" value="TraesCLE_scaffold_045783_01G000100.1"/>
    <property type="gene ID" value="TraesCLE_scaffold_045783_01G000100"/>
</dbReference>
<reference evidence="11" key="1">
    <citation type="submission" date="2018-08" db="EMBL/GenBank/DDBJ databases">
        <authorList>
            <person name="Rossello M."/>
        </authorList>
    </citation>
    <scope>NUCLEOTIDE SEQUENCE [LARGE SCALE GENOMIC DNA]</scope>
    <source>
        <strain evidence="11">cv. Chinese Spring</strain>
    </source>
</reference>
<evidence type="ECO:0000256" key="2">
    <source>
        <dbReference type="ARBA" id="ARBA00004613"/>
    </source>
</evidence>
<evidence type="ECO:0000256" key="5">
    <source>
        <dbReference type="ARBA" id="ARBA00023279"/>
    </source>
</evidence>
<evidence type="ECO:0000256" key="6">
    <source>
        <dbReference type="ARBA" id="ARBA00023329"/>
    </source>
</evidence>
<dbReference type="Gramene" id="TraesNOR4D03G02465960.1">
    <property type="protein sequence ID" value="TraesNOR4D03G02465960.1.CDS1"/>
    <property type="gene ID" value="TraesNOR4D03G02465960"/>
</dbReference>
<evidence type="ECO:0000256" key="9">
    <source>
        <dbReference type="SAM" id="SignalP"/>
    </source>
</evidence>
<feature type="domain" description="Prolamin-like" evidence="10">
    <location>
        <begin position="68"/>
        <end position="132"/>
    </location>
</feature>
<evidence type="ECO:0000256" key="8">
    <source>
        <dbReference type="ARBA" id="ARBA00034484"/>
    </source>
</evidence>
<dbReference type="Gramene" id="TraesSTA4D03G02443410.1">
    <property type="protein sequence ID" value="TraesSTA4D03G02443410.1.CDS1"/>
    <property type="gene ID" value="TraesSTA4D03G02443410"/>
</dbReference>
<dbReference type="GO" id="GO:2000008">
    <property type="term" value="P:regulation of protein localization to cell surface"/>
    <property type="evidence" value="ECO:0007669"/>
    <property type="project" value="UniProtKB-ARBA"/>
</dbReference>
<dbReference type="AlphaFoldDB" id="A0A3B6JEV2"/>
<keyword evidence="6" id="KW-0968">Cytoplasmic vesicle</keyword>
<evidence type="ECO:0000313" key="11">
    <source>
        <dbReference type="EnsemblPlants" id="TraesCS4D02G109400.1.cds1"/>
    </source>
</evidence>
<dbReference type="Gramene" id="TraesPARA_EIv1.0_1430370.1">
    <property type="protein sequence ID" value="TraesPARA_EIv1.0_1430370.1.CDS1"/>
    <property type="gene ID" value="TraesPARA_EIv1.0_1430370"/>
</dbReference>
<dbReference type="Gramene" id="TraesWEE_scaffold_049471_01G000100.1">
    <property type="protein sequence ID" value="TraesWEE_scaffold_049471_01G000100.1"/>
    <property type="gene ID" value="TraesWEE_scaffold_049471_01G000100"/>
</dbReference>
<gene>
    <name evidence="11" type="primary">LOC123096728</name>
</gene>
<evidence type="ECO:0000256" key="7">
    <source>
        <dbReference type="ARBA" id="ARBA00034457"/>
    </source>
</evidence>
<dbReference type="GO" id="GO:0005576">
    <property type="term" value="C:extracellular region"/>
    <property type="evidence" value="ECO:0007669"/>
    <property type="project" value="UniProtKB-SubCell"/>
</dbReference>
<dbReference type="Pfam" id="PF05617">
    <property type="entry name" value="Prolamin_like"/>
    <property type="match status" value="1"/>
</dbReference>
<dbReference type="Gramene" id="TraesJAG4D03G02445710.1">
    <property type="protein sequence ID" value="TraesJAG4D03G02445710.1.CDS1"/>
    <property type="gene ID" value="TraesJAG4D03G02445710"/>
</dbReference>
<dbReference type="Gramene" id="TraesRN4D0100225400.1">
    <property type="protein sequence ID" value="TraesRN4D0100225400.1"/>
    <property type="gene ID" value="TraesRN4D0100225400"/>
</dbReference>
<dbReference type="InterPro" id="IPR044711">
    <property type="entry name" value="EC11-15"/>
</dbReference>
<name>A0A3B6JEV2_WHEAT</name>
<sequence length="154" mass="15597">MAPVVKFVVAALLVFVAIAGPGGVGVASATTGAAGPAAAPSPAPLVARLHLALSGMEAEQQGGGWMMECWGAVTELRSCTSEIVLFFLNGESYLGHDCCIAIRTVTLHCWPSMLASIGLTAQEADILRGFCDAEIPHAPPPPAPAAVPAPAAQP</sequence>
<feature type="chain" id="PRO_5043176063" description="Prolamin-like domain-containing protein" evidence="9">
    <location>
        <begin position="20"/>
        <end position="154"/>
    </location>
</feature>
<organism evidence="11">
    <name type="scientific">Triticum aestivum</name>
    <name type="common">Wheat</name>
    <dbReference type="NCBI Taxonomy" id="4565"/>
    <lineage>
        <taxon>Eukaryota</taxon>
        <taxon>Viridiplantae</taxon>
        <taxon>Streptophyta</taxon>
        <taxon>Embryophyta</taxon>
        <taxon>Tracheophyta</taxon>
        <taxon>Spermatophyta</taxon>
        <taxon>Magnoliopsida</taxon>
        <taxon>Liliopsida</taxon>
        <taxon>Poales</taxon>
        <taxon>Poaceae</taxon>
        <taxon>BOP clade</taxon>
        <taxon>Pooideae</taxon>
        <taxon>Triticodae</taxon>
        <taxon>Triticeae</taxon>
        <taxon>Triticinae</taxon>
        <taxon>Triticum</taxon>
    </lineage>
</organism>
<keyword evidence="4 9" id="KW-0732">Signal</keyword>
<dbReference type="Gramene" id="TraesLAC4D03G02401470.1">
    <property type="protein sequence ID" value="TraesLAC4D03G02401470.1.CDS1"/>
    <property type="gene ID" value="TraesLAC4D03G02401470"/>
</dbReference>
<comment type="similarity">
    <text evidence="8">Belongs to the plant egg cell-secreted peptide family.</text>
</comment>
<dbReference type="OMA" id="VTENTMA"/>
<comment type="subcellular location">
    <subcellularLocation>
        <location evidence="1">Cytoplasmic vesicle</location>
    </subcellularLocation>
    <subcellularLocation>
        <location evidence="2">Secreted</location>
    </subcellularLocation>
</comment>
<dbReference type="Gramene" id="TraesSYM4D03G02475490.1">
    <property type="protein sequence ID" value="TraesSYM4D03G02475490.1.CDS1"/>
    <property type="gene ID" value="TraesSYM4D03G02475490"/>
</dbReference>
<comment type="function">
    <text evidence="7">Involved in the regulation of gamete interactions during the double fertilization and to prevent multiple-pollen tube attraction; mediates the redistribution of the gamete fusogen HAP2/GCS1 to the cell surface after secretion upon sperm arrival.</text>
</comment>
<dbReference type="Gramene" id="TraesLDM4D03G02450350.1">
    <property type="protein sequence ID" value="TraesLDM4D03G02450350.1.CDS1"/>
    <property type="gene ID" value="TraesLDM4D03G02450350"/>
</dbReference>
<dbReference type="STRING" id="4565.A0A3B6JEV2"/>
<dbReference type="Gramene" id="TraesMAC4D03G02446350.1">
    <property type="protein sequence ID" value="TraesMAC4D03G02446350.1.CDS1"/>
    <property type="gene ID" value="TraesMAC4D03G02446350"/>
</dbReference>
<dbReference type="Proteomes" id="UP000019116">
    <property type="component" value="Chromosome 4D"/>
</dbReference>
<dbReference type="Gramene" id="TraesCAD_scaffold_041033_01G000100.1">
    <property type="protein sequence ID" value="TraesCAD_scaffold_041033_01G000100.1"/>
    <property type="gene ID" value="TraesCAD_scaffold_041033_01G000100"/>
</dbReference>
<dbReference type="PaxDb" id="4565-Traes_4DS_5E21C292E.1"/>
<dbReference type="PANTHER" id="PTHR35293:SF12">
    <property type="entry name" value="EXPRESSED PROTEIN"/>
    <property type="match status" value="1"/>
</dbReference>
<dbReference type="GeneID" id="123096728"/>
<protein>
    <recommendedName>
        <fullName evidence="10">Prolamin-like domain-containing protein</fullName>
    </recommendedName>
</protein>
<feature type="signal peptide" evidence="9">
    <location>
        <begin position="1"/>
        <end position="19"/>
    </location>
</feature>
<dbReference type="OrthoDB" id="782765at2759"/>
<evidence type="ECO:0000259" key="10">
    <source>
        <dbReference type="Pfam" id="PF05617"/>
    </source>
</evidence>
<dbReference type="InterPro" id="IPR008502">
    <property type="entry name" value="Prolamin-like"/>
</dbReference>
<evidence type="ECO:0000313" key="12">
    <source>
        <dbReference type="Proteomes" id="UP000019116"/>
    </source>
</evidence>
<keyword evidence="12" id="KW-1185">Reference proteome</keyword>
<dbReference type="GO" id="GO:0009567">
    <property type="term" value="P:double fertilization forming a zygote and endosperm"/>
    <property type="evidence" value="ECO:0007669"/>
    <property type="project" value="InterPro"/>
</dbReference>
<proteinExistence type="inferred from homology"/>
<evidence type="ECO:0000256" key="1">
    <source>
        <dbReference type="ARBA" id="ARBA00004541"/>
    </source>
</evidence>